<comment type="caution">
    <text evidence="2">The sequence shown here is derived from an EMBL/GenBank/DDBJ whole genome shotgun (WGS) entry which is preliminary data.</text>
</comment>
<name>A0A645DNM6_9ZZZZ</name>
<evidence type="ECO:0008006" key="3">
    <source>
        <dbReference type="Google" id="ProtNLM"/>
    </source>
</evidence>
<keyword evidence="1" id="KW-0812">Transmembrane</keyword>
<feature type="transmembrane region" description="Helical" evidence="1">
    <location>
        <begin position="151"/>
        <end position="172"/>
    </location>
</feature>
<evidence type="ECO:0000256" key="1">
    <source>
        <dbReference type="SAM" id="Phobius"/>
    </source>
</evidence>
<protein>
    <recommendedName>
        <fullName evidence="3">Glycosyltransferase 2-like domain-containing protein</fullName>
    </recommendedName>
</protein>
<gene>
    <name evidence="2" type="ORF">SDC9_138020</name>
</gene>
<dbReference type="AlphaFoldDB" id="A0A645DNM6"/>
<sequence length="183" mass="22219">MFKTSLIKDNGILLREDLHIGEDYSFNLEALMKARDYCELNRSLYSYIVQNEKSISSCYDPDKWEQMQKVHNLRCSLLRQNLHISSERIEAEIRYDYIKMCFAHGMDLNRKETGLSRRQKSQIFGKLIRDTKYRLTLKDLRFLTWAQRIPYFVFFAKNRYIVGLFSYLIYFYKFKSNFYREKA</sequence>
<organism evidence="2">
    <name type="scientific">bioreactor metagenome</name>
    <dbReference type="NCBI Taxonomy" id="1076179"/>
    <lineage>
        <taxon>unclassified sequences</taxon>
        <taxon>metagenomes</taxon>
        <taxon>ecological metagenomes</taxon>
    </lineage>
</organism>
<dbReference type="EMBL" id="VSSQ01038037">
    <property type="protein sequence ID" value="MPM90897.1"/>
    <property type="molecule type" value="Genomic_DNA"/>
</dbReference>
<keyword evidence="1" id="KW-0472">Membrane</keyword>
<evidence type="ECO:0000313" key="2">
    <source>
        <dbReference type="EMBL" id="MPM90897.1"/>
    </source>
</evidence>
<accession>A0A645DNM6</accession>
<proteinExistence type="predicted"/>
<reference evidence="2" key="1">
    <citation type="submission" date="2019-08" db="EMBL/GenBank/DDBJ databases">
        <authorList>
            <person name="Kucharzyk K."/>
            <person name="Murdoch R.W."/>
            <person name="Higgins S."/>
            <person name="Loffler F."/>
        </authorList>
    </citation>
    <scope>NUCLEOTIDE SEQUENCE</scope>
</reference>
<keyword evidence="1" id="KW-1133">Transmembrane helix</keyword>